<name>A0A1G8UEG0_9RHOB</name>
<evidence type="ECO:0000259" key="3">
    <source>
        <dbReference type="Pfam" id="PF05239"/>
    </source>
</evidence>
<feature type="region of interest" description="Disordered" evidence="1">
    <location>
        <begin position="196"/>
        <end position="245"/>
    </location>
</feature>
<gene>
    <name evidence="4" type="ORF">SAMN04487993_10406</name>
</gene>
<evidence type="ECO:0000256" key="1">
    <source>
        <dbReference type="SAM" id="MobiDB-lite"/>
    </source>
</evidence>
<dbReference type="InterPro" id="IPR011033">
    <property type="entry name" value="PRC_barrel-like_sf"/>
</dbReference>
<dbReference type="Proteomes" id="UP000199093">
    <property type="component" value="Unassembled WGS sequence"/>
</dbReference>
<reference evidence="4 5" key="1">
    <citation type="submission" date="2016-10" db="EMBL/GenBank/DDBJ databases">
        <authorList>
            <person name="de Groot N.N."/>
        </authorList>
    </citation>
    <scope>NUCLEOTIDE SEQUENCE [LARGE SCALE GENOMIC DNA]</scope>
    <source>
        <strain evidence="4 5">DSM 26424</strain>
    </source>
</reference>
<feature type="compositionally biased region" description="Gly residues" evidence="1">
    <location>
        <begin position="220"/>
        <end position="239"/>
    </location>
</feature>
<accession>A0A1G8UEG0</accession>
<organism evidence="4 5">
    <name type="scientific">Salipiger marinus</name>
    <dbReference type="NCBI Taxonomy" id="555512"/>
    <lineage>
        <taxon>Bacteria</taxon>
        <taxon>Pseudomonadati</taxon>
        <taxon>Pseudomonadota</taxon>
        <taxon>Alphaproteobacteria</taxon>
        <taxon>Rhodobacterales</taxon>
        <taxon>Roseobacteraceae</taxon>
        <taxon>Salipiger</taxon>
    </lineage>
</organism>
<dbReference type="AlphaFoldDB" id="A0A1G8UEG0"/>
<dbReference type="PANTHER" id="PTHR36505">
    <property type="entry name" value="BLR1072 PROTEIN"/>
    <property type="match status" value="1"/>
</dbReference>
<dbReference type="Pfam" id="PF05239">
    <property type="entry name" value="PRC"/>
    <property type="match status" value="1"/>
</dbReference>
<evidence type="ECO:0000256" key="2">
    <source>
        <dbReference type="SAM" id="SignalP"/>
    </source>
</evidence>
<feature type="compositionally biased region" description="Acidic residues" evidence="1">
    <location>
        <begin position="57"/>
        <end position="78"/>
    </location>
</feature>
<evidence type="ECO:0000313" key="4">
    <source>
        <dbReference type="EMBL" id="SDJ51994.1"/>
    </source>
</evidence>
<feature type="region of interest" description="Disordered" evidence="1">
    <location>
        <begin position="16"/>
        <end position="115"/>
    </location>
</feature>
<dbReference type="STRING" id="555512.SAMN04487993_10406"/>
<proteinExistence type="predicted"/>
<feature type="signal peptide" evidence="2">
    <location>
        <begin position="1"/>
        <end position="21"/>
    </location>
</feature>
<dbReference type="InterPro" id="IPR027275">
    <property type="entry name" value="PRC-brl_dom"/>
</dbReference>
<protein>
    <submittedName>
        <fullName evidence="4">PRC-barrel domain-containing protein</fullName>
    </submittedName>
</protein>
<feature type="chain" id="PRO_5011626774" evidence="2">
    <location>
        <begin position="22"/>
        <end position="245"/>
    </location>
</feature>
<feature type="compositionally biased region" description="Polar residues" evidence="1">
    <location>
        <begin position="42"/>
        <end position="52"/>
    </location>
</feature>
<dbReference type="SUPFAM" id="SSF50346">
    <property type="entry name" value="PRC-barrel domain"/>
    <property type="match status" value="1"/>
</dbReference>
<dbReference type="EMBL" id="FNEJ01000040">
    <property type="protein sequence ID" value="SDJ51994.1"/>
    <property type="molecule type" value="Genomic_DNA"/>
</dbReference>
<evidence type="ECO:0000313" key="5">
    <source>
        <dbReference type="Proteomes" id="UP000199093"/>
    </source>
</evidence>
<feature type="domain" description="PRC-barrel" evidence="3">
    <location>
        <begin position="135"/>
        <end position="190"/>
    </location>
</feature>
<dbReference type="OrthoDB" id="7876889at2"/>
<keyword evidence="2" id="KW-0732">Signal</keyword>
<dbReference type="Gene3D" id="2.30.30.240">
    <property type="entry name" value="PRC-barrel domain"/>
    <property type="match status" value="1"/>
</dbReference>
<sequence>MKKYLYITAITLPFAAGSAWAQDTTTPPADPAPTEQMDSESPDSATGMSTDQAPAEDMTEDMEAEGEMDAEGDMDTEGTDMTGDAPATGDMASDAPADAVPSEGGAENADAVVSQQDSAEMLGDWLLSTGVTSPEGETIGSIKDFIITEEGQITGVILGVGGFLGIGEKDIAVDYSQLDIQYDGDAIELAMTREQAEEAPEYQYREKETPPSAQPAGEAMGTGGTGSGMGTGTGTGMTGGAPATE</sequence>
<keyword evidence="5" id="KW-1185">Reference proteome</keyword>
<dbReference type="PANTHER" id="PTHR36505:SF1">
    <property type="entry name" value="BLR1072 PROTEIN"/>
    <property type="match status" value="1"/>
</dbReference>
<dbReference type="RefSeq" id="WP_110506223.1">
    <property type="nucleotide sequence ID" value="NZ_FNEJ01000040.1"/>
</dbReference>